<evidence type="ECO:0000259" key="10">
    <source>
        <dbReference type="PROSITE" id="PS50991"/>
    </source>
</evidence>
<keyword evidence="4" id="KW-0412">Isoleucine biosynthesis</keyword>
<dbReference type="NCBIfam" id="TIGR00977">
    <property type="entry name" value="citramal_synth"/>
    <property type="match status" value="1"/>
</dbReference>
<dbReference type="InterPro" id="IPR036230">
    <property type="entry name" value="LeuA_allosteric_dom_sf"/>
</dbReference>
<evidence type="ECO:0000256" key="3">
    <source>
        <dbReference type="ARBA" id="ARBA00022605"/>
    </source>
</evidence>
<organism evidence="11 12">
    <name type="scientific">Candidatus Segetimicrobium genomatis</name>
    <dbReference type="NCBI Taxonomy" id="2569760"/>
    <lineage>
        <taxon>Bacteria</taxon>
        <taxon>Bacillati</taxon>
        <taxon>Candidatus Sysuimicrobiota</taxon>
        <taxon>Candidatus Sysuimicrobiia</taxon>
        <taxon>Candidatus Sysuimicrobiales</taxon>
        <taxon>Candidatus Segetimicrobiaceae</taxon>
        <taxon>Candidatus Segetimicrobium</taxon>
    </lineage>
</organism>
<dbReference type="PANTHER" id="PTHR43538">
    <property type="entry name" value="ALPHA-IPM SYNTHASE/HOMOCITRATE SYNTHASE"/>
    <property type="match status" value="1"/>
</dbReference>
<dbReference type="GO" id="GO:0009097">
    <property type="term" value="P:isoleucine biosynthetic process"/>
    <property type="evidence" value="ECO:0007669"/>
    <property type="project" value="UniProtKB-UniRule"/>
</dbReference>
<keyword evidence="3" id="KW-0028">Amino-acid biosynthesis</keyword>
<dbReference type="InterPro" id="IPR000891">
    <property type="entry name" value="PYR_CT"/>
</dbReference>
<evidence type="ECO:0000313" key="11">
    <source>
        <dbReference type="EMBL" id="TMI82079.1"/>
    </source>
</evidence>
<dbReference type="PROSITE" id="PS50991">
    <property type="entry name" value="PYR_CT"/>
    <property type="match status" value="1"/>
</dbReference>
<evidence type="ECO:0000256" key="9">
    <source>
        <dbReference type="RuleBase" id="RU003523"/>
    </source>
</evidence>
<dbReference type="UniPathway" id="UPA00047">
    <property type="reaction ID" value="UER00066"/>
</dbReference>
<dbReference type="Gene3D" id="1.10.238.260">
    <property type="match status" value="1"/>
</dbReference>
<dbReference type="GO" id="GO:0009098">
    <property type="term" value="P:L-leucine biosynthetic process"/>
    <property type="evidence" value="ECO:0007669"/>
    <property type="project" value="InterPro"/>
</dbReference>
<dbReference type="Gene3D" id="3.20.20.70">
    <property type="entry name" value="Aldolase class I"/>
    <property type="match status" value="1"/>
</dbReference>
<dbReference type="CDD" id="cd07941">
    <property type="entry name" value="DRE_TIM_LeuA3"/>
    <property type="match status" value="1"/>
</dbReference>
<proteinExistence type="inferred from homology"/>
<evidence type="ECO:0000313" key="12">
    <source>
        <dbReference type="Proteomes" id="UP000320048"/>
    </source>
</evidence>
<evidence type="ECO:0000256" key="6">
    <source>
        <dbReference type="ARBA" id="ARBA00023304"/>
    </source>
</evidence>
<sequence>MARGHVAVYDTTLRDGTQGAGITLSAQDKLRIAERLDEFGIDYIEGGWPGSNPKDLEFFEQARSRHWRHARITAFGSTRRAGVPADRDENLQMILAAGTPAGTLVGKSWDLHVREALRTSLDENLRMIEESVGYLKARRIEVVYDAEHYFDGWKASPEYALATLAAARRGGADVVVLCDTNGGCLPREIRGGVEAARGAIEGPLGIHTHNDGELAVANTLVAVEAGAVHVQGTINGIGERCGNANLISIIPNLQLKFGCDCVPAASLPRLGALSRFVSELANMAPDEYQPFVGENAFAHKAGIHVSAVMAHPPTYEHIPPETVGNERRVVISDLSGRANVRYKAAEMGLDLGKDSPEVREILSQLKSHEHAGFQFEGAEASFELLVRRTLNQHRPAFTLKGLRVMVEKGPRGETAEASIRLAVDGQEEHTASVGNGPVHALDQALRKALERFYPEIRQVRLVDYKVRVLNADAATAAKVRVLIQSTDGSRTWGTVGVSENVVEASWQALVDSLEYVLLRSRVGAR</sequence>
<keyword evidence="6" id="KW-0100">Branched-chain amino acid biosynthesis</keyword>
<evidence type="ECO:0000256" key="2">
    <source>
        <dbReference type="ARBA" id="ARBA00006154"/>
    </source>
</evidence>
<gene>
    <name evidence="11" type="ORF">E6H04_05470</name>
</gene>
<dbReference type="PANTHER" id="PTHR43538:SF1">
    <property type="entry name" value="(R)-CITRAMALATE SYNTHASE"/>
    <property type="match status" value="1"/>
</dbReference>
<dbReference type="InterPro" id="IPR013709">
    <property type="entry name" value="2-isopropylmalate_synth_dimer"/>
</dbReference>
<comment type="catalytic activity">
    <reaction evidence="7">
        <text>pyruvate + acetyl-CoA + H2O = (3R)-citramalate + CoA + H(+)</text>
        <dbReference type="Rhea" id="RHEA:19045"/>
        <dbReference type="ChEBI" id="CHEBI:15361"/>
        <dbReference type="ChEBI" id="CHEBI:15377"/>
        <dbReference type="ChEBI" id="CHEBI:15378"/>
        <dbReference type="ChEBI" id="CHEBI:30934"/>
        <dbReference type="ChEBI" id="CHEBI:57287"/>
        <dbReference type="ChEBI" id="CHEBI:57288"/>
        <dbReference type="EC" id="2.3.3.21"/>
    </reaction>
</comment>
<evidence type="ECO:0000256" key="1">
    <source>
        <dbReference type="ARBA" id="ARBA00004743"/>
    </source>
</evidence>
<dbReference type="GO" id="GO:0003852">
    <property type="term" value="F:2-isopropylmalate synthase activity"/>
    <property type="evidence" value="ECO:0007669"/>
    <property type="project" value="InterPro"/>
</dbReference>
<dbReference type="SUPFAM" id="SSF110921">
    <property type="entry name" value="2-isopropylmalate synthase LeuA, allosteric (dimerisation) domain"/>
    <property type="match status" value="1"/>
</dbReference>
<dbReference type="Pfam" id="PF08502">
    <property type="entry name" value="LeuA_dimer"/>
    <property type="match status" value="1"/>
</dbReference>
<reference evidence="11 12" key="1">
    <citation type="journal article" date="2019" name="Nat. Microbiol.">
        <title>Mediterranean grassland soil C-N compound turnover is dependent on rainfall and depth, and is mediated by genomically divergent microorganisms.</title>
        <authorList>
            <person name="Diamond S."/>
            <person name="Andeer P.F."/>
            <person name="Li Z."/>
            <person name="Crits-Christoph A."/>
            <person name="Burstein D."/>
            <person name="Anantharaman K."/>
            <person name="Lane K.R."/>
            <person name="Thomas B.C."/>
            <person name="Pan C."/>
            <person name="Northen T.R."/>
            <person name="Banfield J.F."/>
        </authorList>
    </citation>
    <scope>NUCLEOTIDE SEQUENCE [LARGE SCALE GENOMIC DNA]</scope>
    <source>
        <strain evidence="11">NP_7</strain>
    </source>
</reference>
<evidence type="ECO:0000256" key="8">
    <source>
        <dbReference type="NCBIfam" id="TIGR00977"/>
    </source>
</evidence>
<dbReference type="Proteomes" id="UP000320048">
    <property type="component" value="Unassembled WGS sequence"/>
</dbReference>
<dbReference type="PROSITE" id="PS00815">
    <property type="entry name" value="AIPM_HOMOCIT_SYNTH_1"/>
    <property type="match status" value="1"/>
</dbReference>
<name>A0A537JEX3_9BACT</name>
<keyword evidence="5 9" id="KW-0808">Transferase</keyword>
<dbReference type="Pfam" id="PF00682">
    <property type="entry name" value="HMGL-like"/>
    <property type="match status" value="1"/>
</dbReference>
<feature type="domain" description="Pyruvate carboxyltransferase" evidence="10">
    <location>
        <begin position="6"/>
        <end position="271"/>
    </location>
</feature>
<dbReference type="InterPro" id="IPR013785">
    <property type="entry name" value="Aldolase_TIM"/>
</dbReference>
<dbReference type="Pfam" id="PF22617">
    <property type="entry name" value="HCS_D2"/>
    <property type="match status" value="1"/>
</dbReference>
<dbReference type="AlphaFoldDB" id="A0A537JEX3"/>
<dbReference type="GO" id="GO:0043714">
    <property type="term" value="F:(R)-citramalate synthase activity"/>
    <property type="evidence" value="ECO:0007669"/>
    <property type="project" value="UniProtKB-UniRule"/>
</dbReference>
<dbReference type="InterPro" id="IPR002034">
    <property type="entry name" value="AIPM/Hcit_synth_CS"/>
</dbReference>
<comment type="pathway">
    <text evidence="1">Amino-acid biosynthesis; L-isoleucine biosynthesis; 2-oxobutanoate from pyruvate: step 1/3.</text>
</comment>
<evidence type="ECO:0000256" key="4">
    <source>
        <dbReference type="ARBA" id="ARBA00022624"/>
    </source>
</evidence>
<evidence type="ECO:0000256" key="5">
    <source>
        <dbReference type="ARBA" id="ARBA00022679"/>
    </source>
</evidence>
<dbReference type="SUPFAM" id="SSF51569">
    <property type="entry name" value="Aldolase"/>
    <property type="match status" value="1"/>
</dbReference>
<dbReference type="EMBL" id="VBAO01000143">
    <property type="protein sequence ID" value="TMI82079.1"/>
    <property type="molecule type" value="Genomic_DNA"/>
</dbReference>
<accession>A0A537JEX3</accession>
<evidence type="ECO:0000256" key="7">
    <source>
        <dbReference type="ARBA" id="ARBA00048263"/>
    </source>
</evidence>
<dbReference type="Gene3D" id="3.30.160.270">
    <property type="match status" value="1"/>
</dbReference>
<dbReference type="InterPro" id="IPR054691">
    <property type="entry name" value="LeuA/HCS_post-cat"/>
</dbReference>
<dbReference type="EC" id="2.3.3.21" evidence="8"/>
<comment type="similarity">
    <text evidence="2 9">Belongs to the alpha-IPM synthase/homocitrate synthase family.</text>
</comment>
<comment type="caution">
    <text evidence="11">The sequence shown here is derived from an EMBL/GenBank/DDBJ whole genome shotgun (WGS) entry which is preliminary data.</text>
</comment>
<dbReference type="InterPro" id="IPR005675">
    <property type="entry name" value="Citramal_synthase"/>
</dbReference>
<protein>
    <recommendedName>
        <fullName evidence="8">Citramalate synthase</fullName>
        <ecNumber evidence="8">2.3.3.21</ecNumber>
    </recommendedName>
</protein>
<dbReference type="SMART" id="SM00917">
    <property type="entry name" value="LeuA_dimer"/>
    <property type="match status" value="1"/>
</dbReference>